<proteinExistence type="predicted"/>
<sequence length="339" mass="38480">MLCPEVWNFPPPKVITVQKKDGDFESVSKIVNLNNFYRSAIIVCPDEINTPQFIEDALLEDSDFYEVFNCPLVEFIDPIFIQNFIKSGKLHLLSDSNCIIENCAAITPDGILTLHVLSPLYQTLGLEGIKCRNNYYEMKIDLKKLKNIDRVKKALIKMKTLNFFVSWVPDTEDVCPSSIAKYLCDKRIFVSCHSLEVQRLNPEIKEIPTLADSEIDEMVEWVGMLALGADLSPTESYISTYSEPECAATIKSSRISVLIVKGFLTPNLISNTCQLLSDYASSRELENYWASISIQSIEDSLWQWSTSTLRVFCPQNCSCNIFFSRESSTVYSIGQLKYS</sequence>
<dbReference type="GO" id="GO:0030681">
    <property type="term" value="C:multimeric ribonuclease P complex"/>
    <property type="evidence" value="ECO:0007669"/>
    <property type="project" value="TreeGrafter"/>
</dbReference>
<dbReference type="EMBL" id="OV170234">
    <property type="protein sequence ID" value="CAH0719779.1"/>
    <property type="molecule type" value="Genomic_DNA"/>
</dbReference>
<gene>
    <name evidence="1" type="ORF">BINO364_LOCUS6080</name>
</gene>
<evidence type="ECO:0000313" key="2">
    <source>
        <dbReference type="Proteomes" id="UP000838878"/>
    </source>
</evidence>
<dbReference type="Pfam" id="PF08584">
    <property type="entry name" value="Ribonuc_P_40"/>
    <property type="match status" value="1"/>
</dbReference>
<dbReference type="GO" id="GO:0000447">
    <property type="term" value="P:endonucleolytic cleavage in ITS1 to separate SSU-rRNA from 5.8S rRNA and LSU-rRNA from tricistronic rRNA transcript (SSU-rRNA, 5.8S rRNA, LSU-rRNA)"/>
    <property type="evidence" value="ECO:0007669"/>
    <property type="project" value="TreeGrafter"/>
</dbReference>
<reference evidence="1" key="1">
    <citation type="submission" date="2021-12" db="EMBL/GenBank/DDBJ databases">
        <authorList>
            <person name="Martin H S."/>
        </authorList>
    </citation>
    <scope>NUCLEOTIDE SEQUENCE</scope>
</reference>
<accession>A0A8J9UII7</accession>
<dbReference type="GO" id="GO:0000171">
    <property type="term" value="F:ribonuclease MRP activity"/>
    <property type="evidence" value="ECO:0007669"/>
    <property type="project" value="TreeGrafter"/>
</dbReference>
<protein>
    <submittedName>
        <fullName evidence="1">Uncharacterized protein</fullName>
    </submittedName>
</protein>
<evidence type="ECO:0000313" key="1">
    <source>
        <dbReference type="EMBL" id="CAH0719779.1"/>
    </source>
</evidence>
<dbReference type="GO" id="GO:0004526">
    <property type="term" value="F:ribonuclease P activity"/>
    <property type="evidence" value="ECO:0007669"/>
    <property type="project" value="TreeGrafter"/>
</dbReference>
<dbReference type="GO" id="GO:0001682">
    <property type="term" value="P:tRNA 5'-leader removal"/>
    <property type="evidence" value="ECO:0007669"/>
    <property type="project" value="InterPro"/>
</dbReference>
<feature type="non-terminal residue" evidence="1">
    <location>
        <position position="339"/>
    </location>
</feature>
<name>A0A8J9UII7_9NEOP</name>
<organism evidence="1 2">
    <name type="scientific">Brenthis ino</name>
    <name type="common">lesser marbled fritillary</name>
    <dbReference type="NCBI Taxonomy" id="405034"/>
    <lineage>
        <taxon>Eukaryota</taxon>
        <taxon>Metazoa</taxon>
        <taxon>Ecdysozoa</taxon>
        <taxon>Arthropoda</taxon>
        <taxon>Hexapoda</taxon>
        <taxon>Insecta</taxon>
        <taxon>Pterygota</taxon>
        <taxon>Neoptera</taxon>
        <taxon>Endopterygota</taxon>
        <taxon>Lepidoptera</taxon>
        <taxon>Glossata</taxon>
        <taxon>Ditrysia</taxon>
        <taxon>Papilionoidea</taxon>
        <taxon>Nymphalidae</taxon>
        <taxon>Heliconiinae</taxon>
        <taxon>Argynnini</taxon>
        <taxon>Brenthis</taxon>
    </lineage>
</organism>
<keyword evidence="2" id="KW-1185">Reference proteome</keyword>
<dbReference type="PANTHER" id="PTHR15396">
    <property type="entry name" value="RIBONUCLEASE P PROTEIN SUBUNIT P40"/>
    <property type="match status" value="1"/>
</dbReference>
<dbReference type="AlphaFoldDB" id="A0A8J9UII7"/>
<dbReference type="OrthoDB" id="63112at2759"/>
<dbReference type="InterPro" id="IPR013893">
    <property type="entry name" value="RNase_P_Rpp40"/>
</dbReference>
<dbReference type="PANTHER" id="PTHR15396:SF1">
    <property type="entry name" value="RIBONUCLEASE P PROTEIN SUBUNIT P40"/>
    <property type="match status" value="1"/>
</dbReference>
<dbReference type="Proteomes" id="UP000838878">
    <property type="component" value="Chromosome 14"/>
</dbReference>
<dbReference type="GO" id="GO:0000172">
    <property type="term" value="C:ribonuclease MRP complex"/>
    <property type="evidence" value="ECO:0007669"/>
    <property type="project" value="TreeGrafter"/>
</dbReference>